<dbReference type="AlphaFoldDB" id="A0A9P7Y0E0"/>
<keyword evidence="2" id="KW-0378">Hydrolase</keyword>
<reference evidence="7" key="1">
    <citation type="submission" date="2021-06" db="EMBL/GenBank/DDBJ databases">
        <title>Genome Sequence of Mortierella hyaline Strain SCG-10, a Cold-Adapted, Nitrate-Reducing Fungus Isolated from Soil in Minnesota, USA.</title>
        <authorList>
            <person name="Aldossari N."/>
        </authorList>
    </citation>
    <scope>NUCLEOTIDE SEQUENCE</scope>
    <source>
        <strain evidence="7">SCG-10</strain>
    </source>
</reference>
<dbReference type="InterPro" id="IPR011330">
    <property type="entry name" value="Glyco_hydro/deAcase_b/a-brl"/>
</dbReference>
<gene>
    <name evidence="7" type="primary">CDA2_13</name>
    <name evidence="7" type="ORF">KI688_009906</name>
</gene>
<dbReference type="PANTHER" id="PTHR10587:SF133">
    <property type="entry name" value="CHITIN DEACETYLASE 1-RELATED"/>
    <property type="match status" value="1"/>
</dbReference>
<dbReference type="GO" id="GO:0016020">
    <property type="term" value="C:membrane"/>
    <property type="evidence" value="ECO:0007669"/>
    <property type="project" value="TreeGrafter"/>
</dbReference>
<dbReference type="Gene3D" id="3.20.20.370">
    <property type="entry name" value="Glycoside hydrolase/deacetylase"/>
    <property type="match status" value="1"/>
</dbReference>
<feature type="signal peptide" evidence="5">
    <location>
        <begin position="1"/>
        <end position="21"/>
    </location>
</feature>
<name>A0A9P7Y0E0_9FUNG</name>
<dbReference type="GO" id="GO:0005975">
    <property type="term" value="P:carbohydrate metabolic process"/>
    <property type="evidence" value="ECO:0007669"/>
    <property type="project" value="InterPro"/>
</dbReference>
<dbReference type="EMBL" id="JAHRHY010000005">
    <property type="protein sequence ID" value="KAG9069016.1"/>
    <property type="molecule type" value="Genomic_DNA"/>
</dbReference>
<dbReference type="InterPro" id="IPR050248">
    <property type="entry name" value="Polysacc_deacetylase_ArnD"/>
</dbReference>
<keyword evidence="5" id="KW-0732">Signal</keyword>
<keyword evidence="1" id="KW-0479">Metal-binding</keyword>
<dbReference type="GO" id="GO:0009272">
    <property type="term" value="P:fungal-type cell wall biogenesis"/>
    <property type="evidence" value="ECO:0007669"/>
    <property type="project" value="UniProtKB-ARBA"/>
</dbReference>
<dbReference type="GO" id="GO:0046872">
    <property type="term" value="F:metal ion binding"/>
    <property type="evidence" value="ECO:0007669"/>
    <property type="project" value="UniProtKB-KW"/>
</dbReference>
<comment type="caution">
    <text evidence="7">The sequence shown here is derived from an EMBL/GenBank/DDBJ whole genome shotgun (WGS) entry which is preliminary data.</text>
</comment>
<evidence type="ECO:0000256" key="4">
    <source>
        <dbReference type="SAM" id="Phobius"/>
    </source>
</evidence>
<keyword evidence="4" id="KW-1133">Transmembrane helix</keyword>
<evidence type="ECO:0000256" key="5">
    <source>
        <dbReference type="SAM" id="SignalP"/>
    </source>
</evidence>
<dbReference type="InterPro" id="IPR002509">
    <property type="entry name" value="NODB_dom"/>
</dbReference>
<feature type="chain" id="PRO_5040278695" evidence="5">
    <location>
        <begin position="22"/>
        <end position="375"/>
    </location>
</feature>
<dbReference type="PANTHER" id="PTHR10587">
    <property type="entry name" value="GLYCOSYL TRANSFERASE-RELATED"/>
    <property type="match status" value="1"/>
</dbReference>
<evidence type="ECO:0000313" key="7">
    <source>
        <dbReference type="EMBL" id="KAG9069016.1"/>
    </source>
</evidence>
<feature type="compositionally biased region" description="Low complexity" evidence="3">
    <location>
        <begin position="317"/>
        <end position="329"/>
    </location>
</feature>
<protein>
    <submittedName>
        <fullName evidence="7">Chitin deacetylase</fullName>
    </submittedName>
</protein>
<dbReference type="GO" id="GO:0004099">
    <property type="term" value="F:chitin deacetylase activity"/>
    <property type="evidence" value="ECO:0007669"/>
    <property type="project" value="UniProtKB-ARBA"/>
</dbReference>
<dbReference type="SUPFAM" id="SSF88713">
    <property type="entry name" value="Glycoside hydrolase/deacetylase"/>
    <property type="match status" value="1"/>
</dbReference>
<dbReference type="Pfam" id="PF01522">
    <property type="entry name" value="Polysacc_deac_1"/>
    <property type="match status" value="1"/>
</dbReference>
<keyword evidence="4" id="KW-0472">Membrane</keyword>
<accession>A0A9P7Y0E0</accession>
<dbReference type="PROSITE" id="PS51677">
    <property type="entry name" value="NODB"/>
    <property type="match status" value="1"/>
</dbReference>
<evidence type="ECO:0000256" key="1">
    <source>
        <dbReference type="ARBA" id="ARBA00022723"/>
    </source>
</evidence>
<feature type="transmembrane region" description="Helical" evidence="4">
    <location>
        <begin position="356"/>
        <end position="374"/>
    </location>
</feature>
<evidence type="ECO:0000256" key="3">
    <source>
        <dbReference type="SAM" id="MobiDB-lite"/>
    </source>
</evidence>
<keyword evidence="8" id="KW-1185">Reference proteome</keyword>
<proteinExistence type="predicted"/>
<dbReference type="Proteomes" id="UP000707451">
    <property type="component" value="Unassembled WGS sequence"/>
</dbReference>
<evidence type="ECO:0000259" key="6">
    <source>
        <dbReference type="PROSITE" id="PS51677"/>
    </source>
</evidence>
<dbReference type="OrthoDB" id="407355at2759"/>
<evidence type="ECO:0000313" key="8">
    <source>
        <dbReference type="Proteomes" id="UP000707451"/>
    </source>
</evidence>
<feature type="domain" description="NodB homology" evidence="6">
    <location>
        <begin position="95"/>
        <end position="284"/>
    </location>
</feature>
<keyword evidence="4" id="KW-0812">Transmembrane</keyword>
<feature type="region of interest" description="Disordered" evidence="3">
    <location>
        <begin position="295"/>
        <end position="346"/>
    </location>
</feature>
<sequence length="375" mass="39412">MVKFLASSFTVLLLTIAAVKAQINPALYPKVNEVPPVTSPEVVAWLKEIDLTGAPTIELHVGAPPACPNPPIANECYWTCDGCAADDITACAAPNTWGLTFDDGPSTATPILLDYLKTNKLSASFFVIGSNAIQYPDTLKREVTEGHHLASHTWSHHALTTLTNQQIVAEMKWTEKAVFEATGLRLKYMRPPYGDINNRVRFVLKKLGYIPVDWTGDAFDTNDWRIPTMTEAQVIATFSKSLDTYVASDKAKGFYCLEHDVSSLTVNVALKLLPLGISRKINFASVAGCESDAQPYQAGSTAPMPTLSAGTSAGQPTATKGASPTASAGGAAGSGNGTVNGPTIVDPKNKSGASSIAVSGVFAAAAAAAVALILA</sequence>
<organism evidence="7 8">
    <name type="scientific">Linnemannia hyalina</name>
    <dbReference type="NCBI Taxonomy" id="64524"/>
    <lineage>
        <taxon>Eukaryota</taxon>
        <taxon>Fungi</taxon>
        <taxon>Fungi incertae sedis</taxon>
        <taxon>Mucoromycota</taxon>
        <taxon>Mortierellomycotina</taxon>
        <taxon>Mortierellomycetes</taxon>
        <taxon>Mortierellales</taxon>
        <taxon>Mortierellaceae</taxon>
        <taxon>Linnemannia</taxon>
    </lineage>
</organism>
<evidence type="ECO:0000256" key="2">
    <source>
        <dbReference type="ARBA" id="ARBA00022801"/>
    </source>
</evidence>